<dbReference type="Proteomes" id="UP001496674">
    <property type="component" value="Chromosome"/>
</dbReference>
<dbReference type="InterPro" id="IPR000601">
    <property type="entry name" value="PKD_dom"/>
</dbReference>
<sequence length="255" mass="28446">MINFMNSRDNRIKNIFVEKSSRLILLCLSMFLLVFPAKMLAQTIDANPAARQLSENGKPTEGNLIYPGEQFTGAAPMEVEFTSNVKDPSSTLRYEWKFSDKPDFSSVLLSRFDENVTYTFTTSGTTYIKLFITDTAADLTYESDPFSVVISESELKVPNAFSPNNDGVNDIFKVKHKSLIKFNAVVFNRWGQELFKWNNPDEGWDGTSHGKAVKDGVYFIVVQAVGSDGIKYNHKGDINILRGFTGSKTSGATGE</sequence>
<protein>
    <recommendedName>
        <fullName evidence="1">PKD domain-containing protein</fullName>
    </recommendedName>
</protein>
<dbReference type="RefSeq" id="WP_353333483.1">
    <property type="nucleotide sequence ID" value="NZ_AP028055.1"/>
</dbReference>
<name>A0ABN6Z1X3_9BACE</name>
<dbReference type="EMBL" id="AP028055">
    <property type="protein sequence ID" value="BEG98504.1"/>
    <property type="molecule type" value="Genomic_DNA"/>
</dbReference>
<dbReference type="InterPro" id="IPR013783">
    <property type="entry name" value="Ig-like_fold"/>
</dbReference>
<dbReference type="InterPro" id="IPR026341">
    <property type="entry name" value="T9SS_type_B"/>
</dbReference>
<dbReference type="PROSITE" id="PS50093">
    <property type="entry name" value="PKD"/>
    <property type="match status" value="1"/>
</dbReference>
<reference evidence="2 3" key="1">
    <citation type="submission" date="2023-04" db="EMBL/GenBank/DDBJ databases">
        <title>Draft genome sequence of acteroides sedimenti strain YN3PY1.</title>
        <authorList>
            <person name="Yoshida N."/>
        </authorList>
    </citation>
    <scope>NUCLEOTIDE SEQUENCE [LARGE SCALE GENOMIC DNA]</scope>
    <source>
        <strain evidence="2 3">YN3PY1</strain>
    </source>
</reference>
<dbReference type="Pfam" id="PF13585">
    <property type="entry name" value="CHU_C"/>
    <property type="match status" value="1"/>
</dbReference>
<evidence type="ECO:0000259" key="1">
    <source>
        <dbReference type="PROSITE" id="PS50093"/>
    </source>
</evidence>
<accession>A0ABN6Z1X3</accession>
<gene>
    <name evidence="2" type="ORF">BSYN_07690</name>
</gene>
<dbReference type="NCBIfam" id="TIGR04131">
    <property type="entry name" value="Bac_Flav_CTERM"/>
    <property type="match status" value="1"/>
</dbReference>
<feature type="domain" description="PKD" evidence="1">
    <location>
        <begin position="62"/>
        <end position="155"/>
    </location>
</feature>
<proteinExistence type="predicted"/>
<evidence type="ECO:0000313" key="3">
    <source>
        <dbReference type="Proteomes" id="UP001496674"/>
    </source>
</evidence>
<organism evidence="2 3">
    <name type="scientific">Bacteroides sedimenti</name>
    <dbReference type="NCBI Taxonomy" id="2136147"/>
    <lineage>
        <taxon>Bacteria</taxon>
        <taxon>Pseudomonadati</taxon>
        <taxon>Bacteroidota</taxon>
        <taxon>Bacteroidia</taxon>
        <taxon>Bacteroidales</taxon>
        <taxon>Bacteroidaceae</taxon>
        <taxon>Bacteroides</taxon>
    </lineage>
</organism>
<evidence type="ECO:0000313" key="2">
    <source>
        <dbReference type="EMBL" id="BEG98504.1"/>
    </source>
</evidence>
<dbReference type="Gene3D" id="2.60.40.10">
    <property type="entry name" value="Immunoglobulins"/>
    <property type="match status" value="1"/>
</dbReference>
<dbReference type="SUPFAM" id="SSF49299">
    <property type="entry name" value="PKD domain"/>
    <property type="match status" value="1"/>
</dbReference>
<dbReference type="InterPro" id="IPR035986">
    <property type="entry name" value="PKD_dom_sf"/>
</dbReference>
<keyword evidence="3" id="KW-1185">Reference proteome</keyword>